<dbReference type="AlphaFoldDB" id="M6BUP5"/>
<organism evidence="1 2">
    <name type="scientific">Leptospira borgpetersenii serovar Hardjo-bovis str. Sponselee</name>
    <dbReference type="NCBI Taxonomy" id="1303729"/>
    <lineage>
        <taxon>Bacteria</taxon>
        <taxon>Pseudomonadati</taxon>
        <taxon>Spirochaetota</taxon>
        <taxon>Spirochaetia</taxon>
        <taxon>Leptospirales</taxon>
        <taxon>Leptospiraceae</taxon>
        <taxon>Leptospira</taxon>
    </lineage>
</organism>
<name>M6BUP5_LEPBO</name>
<comment type="caution">
    <text evidence="1">The sequence shown here is derived from an EMBL/GenBank/DDBJ whole genome shotgun (WGS) entry which is preliminary data.</text>
</comment>
<dbReference type="Proteomes" id="UP000011873">
    <property type="component" value="Unassembled WGS sequence"/>
</dbReference>
<dbReference type="PATRIC" id="fig|1218567.3.peg.2953"/>
<protein>
    <recommendedName>
        <fullName evidence="3">Adenylate/guanylate cyclase catalytic domain protein</fullName>
    </recommendedName>
</protein>
<evidence type="ECO:0000313" key="2">
    <source>
        <dbReference type="Proteomes" id="UP000011873"/>
    </source>
</evidence>
<dbReference type="InterPro" id="IPR029787">
    <property type="entry name" value="Nucleotide_cyclase"/>
</dbReference>
<evidence type="ECO:0008006" key="3">
    <source>
        <dbReference type="Google" id="ProtNLM"/>
    </source>
</evidence>
<gene>
    <name evidence="1" type="ORF">LEP1GSC016_3001</name>
</gene>
<reference evidence="1 2" key="1">
    <citation type="submission" date="2013-01" db="EMBL/GenBank/DDBJ databases">
        <authorList>
            <person name="Harkins D.M."/>
            <person name="Durkin A.S."/>
            <person name="Brinkac L.M."/>
            <person name="Haft D.H."/>
            <person name="Selengut J.D."/>
            <person name="Sanka R."/>
            <person name="DePew J."/>
            <person name="Purushe J."/>
            <person name="Galloway R.L."/>
            <person name="Vinetz J.M."/>
            <person name="Sutton G.G."/>
            <person name="Nierman W.C."/>
            <person name="Fouts D.E."/>
        </authorList>
    </citation>
    <scope>NUCLEOTIDE SEQUENCE [LARGE SCALE GENOMIC DNA]</scope>
    <source>
        <strain evidence="1 2">Sponselee CDC</strain>
    </source>
</reference>
<accession>M6BUP5</accession>
<dbReference type="Gene3D" id="3.30.70.1230">
    <property type="entry name" value="Nucleotide cyclase"/>
    <property type="match status" value="1"/>
</dbReference>
<dbReference type="EMBL" id="ANMU01000116">
    <property type="protein sequence ID" value="EMJ80103.1"/>
    <property type="molecule type" value="Genomic_DNA"/>
</dbReference>
<evidence type="ECO:0000313" key="1">
    <source>
        <dbReference type="EMBL" id="EMJ80103.1"/>
    </source>
</evidence>
<sequence>MNSATESIKDTLELIRPYLPSAIVRRLADANESKLQRSQSFEGAVLFFDVVGFTPTTLALAAKGTRGIDALQTVLSNYYTSLLKHLSQWGERFINLREIPF</sequence>
<proteinExistence type="predicted"/>